<reference evidence="5 6" key="1">
    <citation type="submission" date="2020-04" db="EMBL/GenBank/DDBJ databases">
        <authorList>
            <person name="Hitch T.C.A."/>
            <person name="Wylensek D."/>
            <person name="Clavel T."/>
        </authorList>
    </citation>
    <scope>NUCLEOTIDE SEQUENCE [LARGE SCALE GENOMIC DNA]</scope>
    <source>
        <strain evidence="5 6">COR2-253-APC-1A</strain>
    </source>
</reference>
<sequence length="646" mass="71278">MKLFRWMAAATVASVGVAQAEVPELLELVPEAQGYELIAKFNPREYNSKGYQINRSGGISGKFKRLGYLVKLTDRAGKMTWIFTAMDPFTANVGETVVPDPGSFSFQTYVDNLEVASNVEGVKNGKFEKGNVEIWGNSYGGFNAGNIPGAGNACDFGDSMSRDGSYGSFQVHNYLEKQTCFAFNKFNAGGSCDLGIGNAPGQHPDWTFTGSGNQYKDAVIYVVGKFDDFQVRGFVELDGNRAALVGRTDKPPLTYAPGETMTFTLQADYQGQKPDGEYFIRWRRTGDDRQTASGQEKVSDQPLVIRTSLDKPGFVRIYATLVDKFGKSVNRRTPAGGREALFFDGGAAVQPEKLTGTPEPADFDAFWTKQKARLAAVPVKYEMRKLPQSNAKVDVYAVKIDCAGPQSVTGYLTVPVGAKDKSLPITVHYAGYGYNPQRDKAPNGGPVDRISLCINAHGYKLNGDRAYYQKFGETIRSNGKDYAFDPIQNSDPEKAYFNGMALRVMRSLEFVKVLPQWNNKELVVQGGSQGGLQAIWAAGLDPDVTAARFGFPWCCDLGGEKNFRRISGNWRIEYVKALDYYDPINFAKRIKCPVDITRVGLGDYVCPPSGVTVFYNNLKVPTTIRYYQGSTHGYVPDTPEIFVRQK</sequence>
<protein>
    <submittedName>
        <fullName evidence="5">Acetylxylan esterase</fullName>
    </submittedName>
</protein>
<dbReference type="EMBL" id="JABAEW010000019">
    <property type="protein sequence ID" value="NMD87107.1"/>
    <property type="molecule type" value="Genomic_DNA"/>
</dbReference>
<dbReference type="GO" id="GO:0005976">
    <property type="term" value="P:polysaccharide metabolic process"/>
    <property type="evidence" value="ECO:0007669"/>
    <property type="project" value="TreeGrafter"/>
</dbReference>
<gene>
    <name evidence="5" type="ORF">HF882_10980</name>
</gene>
<evidence type="ECO:0000313" key="6">
    <source>
        <dbReference type="Proteomes" id="UP000576225"/>
    </source>
</evidence>
<feature type="active site" description="Nucleophile" evidence="1">
    <location>
        <position position="528"/>
    </location>
</feature>
<evidence type="ECO:0000256" key="1">
    <source>
        <dbReference type="PIRSR" id="PIRSR639069-1"/>
    </source>
</evidence>
<evidence type="ECO:0000313" key="5">
    <source>
        <dbReference type="EMBL" id="NMD87107.1"/>
    </source>
</evidence>
<feature type="active site" description="Charge relay system" evidence="1">
    <location>
        <position position="632"/>
    </location>
</feature>
<feature type="signal peptide" evidence="3">
    <location>
        <begin position="1"/>
        <end position="20"/>
    </location>
</feature>
<dbReference type="PANTHER" id="PTHR40111">
    <property type="entry name" value="CEPHALOSPORIN-C DEACETYLASE"/>
    <property type="match status" value="1"/>
</dbReference>
<dbReference type="PANTHER" id="PTHR40111:SF1">
    <property type="entry name" value="CEPHALOSPORIN-C DEACETYLASE"/>
    <property type="match status" value="1"/>
</dbReference>
<dbReference type="SUPFAM" id="SSF53474">
    <property type="entry name" value="alpha/beta-Hydrolases"/>
    <property type="match status" value="1"/>
</dbReference>
<dbReference type="GO" id="GO:0052689">
    <property type="term" value="F:carboxylic ester hydrolase activity"/>
    <property type="evidence" value="ECO:0007669"/>
    <property type="project" value="TreeGrafter"/>
</dbReference>
<proteinExistence type="predicted"/>
<dbReference type="Gene3D" id="3.40.50.1820">
    <property type="entry name" value="alpha/beta hydrolase"/>
    <property type="match status" value="1"/>
</dbReference>
<feature type="chain" id="PRO_5032875190" evidence="3">
    <location>
        <begin position="21"/>
        <end position="646"/>
    </location>
</feature>
<evidence type="ECO:0000256" key="3">
    <source>
        <dbReference type="SAM" id="SignalP"/>
    </source>
</evidence>
<dbReference type="InterPro" id="IPR029058">
    <property type="entry name" value="AB_hydrolase_fold"/>
</dbReference>
<dbReference type="Proteomes" id="UP000576225">
    <property type="component" value="Unassembled WGS sequence"/>
</dbReference>
<keyword evidence="3" id="KW-0732">Signal</keyword>
<feature type="binding site" evidence="2">
    <location>
        <position position="432"/>
    </location>
    <ligand>
        <name>substrate</name>
    </ligand>
</feature>
<dbReference type="RefSeq" id="WP_168962636.1">
    <property type="nucleotide sequence ID" value="NZ_JABAEW010000019.1"/>
</dbReference>
<evidence type="ECO:0000259" key="4">
    <source>
        <dbReference type="Pfam" id="PF05448"/>
    </source>
</evidence>
<dbReference type="AlphaFoldDB" id="A0A848AYG8"/>
<dbReference type="Pfam" id="PF05448">
    <property type="entry name" value="AXE1"/>
    <property type="match status" value="1"/>
</dbReference>
<accession>A0A848AYG8</accession>
<feature type="active site" description="Charge relay system" evidence="1">
    <location>
        <position position="603"/>
    </location>
</feature>
<dbReference type="InterPro" id="IPR008391">
    <property type="entry name" value="AXE1_dom"/>
</dbReference>
<evidence type="ECO:0000256" key="2">
    <source>
        <dbReference type="PIRSR" id="PIRSR639069-2"/>
    </source>
</evidence>
<name>A0A848AYG8_9BACT</name>
<comment type="caution">
    <text evidence="5">The sequence shown here is derived from an EMBL/GenBank/DDBJ whole genome shotgun (WGS) entry which is preliminary data.</text>
</comment>
<organism evidence="5 6">
    <name type="scientific">Victivallis vadensis</name>
    <dbReference type="NCBI Taxonomy" id="172901"/>
    <lineage>
        <taxon>Bacteria</taxon>
        <taxon>Pseudomonadati</taxon>
        <taxon>Lentisphaerota</taxon>
        <taxon>Lentisphaeria</taxon>
        <taxon>Victivallales</taxon>
        <taxon>Victivallaceae</taxon>
        <taxon>Victivallis</taxon>
    </lineage>
</organism>
<dbReference type="InterPro" id="IPR039069">
    <property type="entry name" value="CE7"/>
</dbReference>
<feature type="domain" description="Acetyl xylan esterase" evidence="4">
    <location>
        <begin position="357"/>
        <end position="636"/>
    </location>
</feature>